<accession>A0A9Y2INA3</accession>
<organism evidence="2 3">
    <name type="scientific">Amycolatopsis carbonis</name>
    <dbReference type="NCBI Taxonomy" id="715471"/>
    <lineage>
        <taxon>Bacteria</taxon>
        <taxon>Bacillati</taxon>
        <taxon>Actinomycetota</taxon>
        <taxon>Actinomycetes</taxon>
        <taxon>Pseudonocardiales</taxon>
        <taxon>Pseudonocardiaceae</taxon>
        <taxon>Amycolatopsis</taxon>
    </lineage>
</organism>
<dbReference type="KEGG" id="acab:QRX50_22090"/>
<gene>
    <name evidence="2" type="ORF">QRX50_22090</name>
</gene>
<dbReference type="RefSeq" id="WP_285973811.1">
    <property type="nucleotide sequence ID" value="NZ_CP127294.1"/>
</dbReference>
<evidence type="ECO:0000313" key="2">
    <source>
        <dbReference type="EMBL" id="WIX83257.1"/>
    </source>
</evidence>
<protein>
    <submittedName>
        <fullName evidence="2">DUF2127 domain-containing protein</fullName>
    </submittedName>
</protein>
<name>A0A9Y2INA3_9PSEU</name>
<dbReference type="AlphaFoldDB" id="A0A9Y2INA3"/>
<proteinExistence type="predicted"/>
<feature type="transmembrane region" description="Helical" evidence="1">
    <location>
        <begin position="87"/>
        <end position="105"/>
    </location>
</feature>
<evidence type="ECO:0000256" key="1">
    <source>
        <dbReference type="SAM" id="Phobius"/>
    </source>
</evidence>
<dbReference type="InterPro" id="IPR021125">
    <property type="entry name" value="DUF2127"/>
</dbReference>
<dbReference type="EMBL" id="CP127294">
    <property type="protein sequence ID" value="WIX83257.1"/>
    <property type="molecule type" value="Genomic_DNA"/>
</dbReference>
<keyword evidence="3" id="KW-1185">Reference proteome</keyword>
<sequence length="182" mass="19660">MAEPNQEKQQKTSTERLFRIAIALKGLDGALQLVGALILAFIPSTVVTGFTHAVITRDLLGDPSGTLAHHLELATEHFVDGGTKTFAVAYLLAHGVIKLALVFALSRKWVRAYPVAMVVLGAFVVYEVCRAIDTHSIALPFFAALDAVIIVLVYREYRQLRRERADQRGSGSSDSGNAGPGS</sequence>
<keyword evidence="1" id="KW-0812">Transmembrane</keyword>
<reference evidence="2 3" key="1">
    <citation type="submission" date="2023-06" db="EMBL/GenBank/DDBJ databases">
        <authorList>
            <person name="Oyuntsetseg B."/>
            <person name="Kim S.B."/>
        </authorList>
    </citation>
    <scope>NUCLEOTIDE SEQUENCE [LARGE SCALE GENOMIC DNA]</scope>
    <source>
        <strain evidence="2 3">2-15</strain>
    </source>
</reference>
<dbReference type="Proteomes" id="UP001236014">
    <property type="component" value="Chromosome"/>
</dbReference>
<evidence type="ECO:0000313" key="3">
    <source>
        <dbReference type="Proteomes" id="UP001236014"/>
    </source>
</evidence>
<feature type="transmembrane region" description="Helical" evidence="1">
    <location>
        <begin position="112"/>
        <end position="128"/>
    </location>
</feature>
<keyword evidence="1" id="KW-0472">Membrane</keyword>
<keyword evidence="1" id="KW-1133">Transmembrane helix</keyword>
<feature type="transmembrane region" description="Helical" evidence="1">
    <location>
        <begin position="134"/>
        <end position="154"/>
    </location>
</feature>
<dbReference type="Pfam" id="PF09900">
    <property type="entry name" value="DUF2127"/>
    <property type="match status" value="1"/>
</dbReference>